<dbReference type="EMBL" id="JBHSXX010000001">
    <property type="protein sequence ID" value="MFC6869339.1"/>
    <property type="molecule type" value="Genomic_DNA"/>
</dbReference>
<keyword evidence="7" id="KW-1133">Transmembrane helix</keyword>
<evidence type="ECO:0000256" key="9">
    <source>
        <dbReference type="ARBA" id="ARBA00023136"/>
    </source>
</evidence>
<keyword evidence="8" id="KW-0811">Translocation</keyword>
<evidence type="ECO:0000256" key="4">
    <source>
        <dbReference type="ARBA" id="ARBA00022475"/>
    </source>
</evidence>
<keyword evidence="3" id="KW-0813">Transport</keyword>
<keyword evidence="5" id="KW-0812">Transmembrane</keyword>
<evidence type="ECO:0000313" key="12">
    <source>
        <dbReference type="Proteomes" id="UP001596337"/>
    </source>
</evidence>
<dbReference type="PANTHER" id="PTHR33909">
    <property type="entry name" value="SEC TRANSLOCON ACCESSORY COMPLEX SUBUNIT YAJC"/>
    <property type="match status" value="1"/>
</dbReference>
<name>A0ABW2C5K2_9PSEU</name>
<evidence type="ECO:0000256" key="2">
    <source>
        <dbReference type="ARBA" id="ARBA00006742"/>
    </source>
</evidence>
<dbReference type="SMART" id="SM01323">
    <property type="entry name" value="YajC"/>
    <property type="match status" value="1"/>
</dbReference>
<evidence type="ECO:0000256" key="6">
    <source>
        <dbReference type="ARBA" id="ARBA00022927"/>
    </source>
</evidence>
<comment type="caution">
    <text evidence="11">The sequence shown here is derived from an EMBL/GenBank/DDBJ whole genome shotgun (WGS) entry which is preliminary data.</text>
</comment>
<reference evidence="12" key="1">
    <citation type="journal article" date="2019" name="Int. J. Syst. Evol. Microbiol.">
        <title>The Global Catalogue of Microorganisms (GCM) 10K type strain sequencing project: providing services to taxonomists for standard genome sequencing and annotation.</title>
        <authorList>
            <consortium name="The Broad Institute Genomics Platform"/>
            <consortium name="The Broad Institute Genome Sequencing Center for Infectious Disease"/>
            <person name="Wu L."/>
            <person name="Ma J."/>
        </authorList>
    </citation>
    <scope>NUCLEOTIDE SEQUENCE [LARGE SCALE GENOMIC DNA]</scope>
    <source>
        <strain evidence="12">KCTC 32255</strain>
    </source>
</reference>
<comment type="similarity">
    <text evidence="2">Belongs to the YajC family.</text>
</comment>
<gene>
    <name evidence="11" type="primary">yajC</name>
    <name evidence="11" type="ORF">ACFQGD_19530</name>
</gene>
<dbReference type="PANTHER" id="PTHR33909:SF1">
    <property type="entry name" value="SEC TRANSLOCON ACCESSORY COMPLEX SUBUNIT YAJC"/>
    <property type="match status" value="1"/>
</dbReference>
<dbReference type="Proteomes" id="UP001596337">
    <property type="component" value="Unassembled WGS sequence"/>
</dbReference>
<accession>A0ABW2C5K2</accession>
<dbReference type="NCBIfam" id="TIGR00739">
    <property type="entry name" value="yajC"/>
    <property type="match status" value="1"/>
</dbReference>
<evidence type="ECO:0000256" key="8">
    <source>
        <dbReference type="ARBA" id="ARBA00023010"/>
    </source>
</evidence>
<dbReference type="InterPro" id="IPR003849">
    <property type="entry name" value="Preprotein_translocase_YajC"/>
</dbReference>
<dbReference type="Pfam" id="PF02699">
    <property type="entry name" value="YajC"/>
    <property type="match status" value="1"/>
</dbReference>
<feature type="compositionally biased region" description="Acidic residues" evidence="10">
    <location>
        <begin position="85"/>
        <end position="113"/>
    </location>
</feature>
<evidence type="ECO:0000256" key="1">
    <source>
        <dbReference type="ARBA" id="ARBA00004162"/>
    </source>
</evidence>
<dbReference type="RefSeq" id="WP_345389854.1">
    <property type="nucleotide sequence ID" value="NZ_BAABLA010000003.1"/>
</dbReference>
<sequence length="128" mass="14168">MELLIVMMAGLGLMMFFAVRKQKKEMAAHHELQDSLTEGDRVRTTSGLEATVVDASDDTTIDLEIADGVVTTWLRPAVREKVEAADEFDEDVDETDEDRDDADTTDSDEDGDERSDAQVAPPLEHKGK</sequence>
<protein>
    <submittedName>
        <fullName evidence="11">Preprotein translocase subunit YajC</fullName>
    </submittedName>
</protein>
<feature type="region of interest" description="Disordered" evidence="10">
    <location>
        <begin position="80"/>
        <end position="128"/>
    </location>
</feature>
<evidence type="ECO:0000313" key="11">
    <source>
        <dbReference type="EMBL" id="MFC6869339.1"/>
    </source>
</evidence>
<proteinExistence type="inferred from homology"/>
<evidence type="ECO:0000256" key="7">
    <source>
        <dbReference type="ARBA" id="ARBA00022989"/>
    </source>
</evidence>
<evidence type="ECO:0000256" key="3">
    <source>
        <dbReference type="ARBA" id="ARBA00022448"/>
    </source>
</evidence>
<evidence type="ECO:0000256" key="10">
    <source>
        <dbReference type="SAM" id="MobiDB-lite"/>
    </source>
</evidence>
<keyword evidence="12" id="KW-1185">Reference proteome</keyword>
<keyword evidence="9" id="KW-0472">Membrane</keyword>
<comment type="subcellular location">
    <subcellularLocation>
        <location evidence="1">Cell membrane</location>
        <topology evidence="1">Single-pass membrane protein</topology>
    </subcellularLocation>
</comment>
<evidence type="ECO:0000256" key="5">
    <source>
        <dbReference type="ARBA" id="ARBA00022692"/>
    </source>
</evidence>
<keyword evidence="6" id="KW-0653">Protein transport</keyword>
<keyword evidence="4" id="KW-1003">Cell membrane</keyword>
<organism evidence="11 12">
    <name type="scientific">Haloechinothrix salitolerans</name>
    <dbReference type="NCBI Taxonomy" id="926830"/>
    <lineage>
        <taxon>Bacteria</taxon>
        <taxon>Bacillati</taxon>
        <taxon>Actinomycetota</taxon>
        <taxon>Actinomycetes</taxon>
        <taxon>Pseudonocardiales</taxon>
        <taxon>Pseudonocardiaceae</taxon>
        <taxon>Haloechinothrix</taxon>
    </lineage>
</organism>